<organism evidence="1 2">
    <name type="scientific">Lindgomyces ingoldianus</name>
    <dbReference type="NCBI Taxonomy" id="673940"/>
    <lineage>
        <taxon>Eukaryota</taxon>
        <taxon>Fungi</taxon>
        <taxon>Dikarya</taxon>
        <taxon>Ascomycota</taxon>
        <taxon>Pezizomycotina</taxon>
        <taxon>Dothideomycetes</taxon>
        <taxon>Pleosporomycetidae</taxon>
        <taxon>Pleosporales</taxon>
        <taxon>Lindgomycetaceae</taxon>
        <taxon>Lindgomyces</taxon>
    </lineage>
</organism>
<evidence type="ECO:0000313" key="2">
    <source>
        <dbReference type="Proteomes" id="UP000799755"/>
    </source>
</evidence>
<comment type="caution">
    <text evidence="1">The sequence shown here is derived from an EMBL/GenBank/DDBJ whole genome shotgun (WGS) entry which is preliminary data.</text>
</comment>
<sequence length="759" mass="84646">MSSSMIWPTYPDIPIFLETSDDRGLPKSYGTTPTTPTISLAIENSPGQPVHLSVPTSSTLPARGCSAVWPIPEPPPEIEVQQPRRPLLRFFPLERPRVCFNGARALQCSEKTEFTDLESGTADTHNKINFGGLGIMNGPTKLPSTQTPSLVDEKPESSPNIAERIEQRLWRYSLNGNVIERWLLEIISWIISAICMGAIVGVLIYLRNQPLSKWQLSRIGLTLNAFVSVLSKVASAALLLPVAEALGQLKWSWFQGHSKKMWDFEIFDNASRGPWGSFLLLIRTKGMTLAALGALVTIFALALDPFFQQVVDFPDRWKLQGNSSIPRVVRYDPVYPEEYMNGLLQAQRDENLEAVLKNFFYDNGTQPMLFGNGTRAEVPLSCPTSNCTWPPYETLGVCSQCVNVSQLLTFDCLETRVDWTSNLTGPGTEWTYPNGTVCGYWLNSTSKEPVLMSGYLKNSTNSGEEEALLMRILALVTNPKRQTFYGGSINFKHIRNPIEDFIIVGAANEAPSVYRNETPIAHECVLSWCVKTIRSSYWQATYQEEVTDLYMNETEGPYPWTTIRIDSPQGSGTDTYYAEDIVIDAPSSAVNTISIFDDIFPSFTTVANSSSEPLLRYRTSFVNKVMPNVSEHVDRMATAFTNVIRAGSSKEMIYGDAYDKKTYVSVRWGWLSLPLGLLILSFVFLVATIIKSARETGQVGVRKTSAMATLLYVSKGTPRARAKELRVKLLPKKGWRISGNMISPMTPKAPRTQPPPGWL</sequence>
<dbReference type="EMBL" id="MU003498">
    <property type="protein sequence ID" value="KAF2474372.1"/>
    <property type="molecule type" value="Genomic_DNA"/>
</dbReference>
<evidence type="ECO:0000313" key="1">
    <source>
        <dbReference type="EMBL" id="KAF2474372.1"/>
    </source>
</evidence>
<name>A0ACB6R765_9PLEO</name>
<dbReference type="Proteomes" id="UP000799755">
    <property type="component" value="Unassembled WGS sequence"/>
</dbReference>
<accession>A0ACB6R765</accession>
<reference evidence="1" key="1">
    <citation type="journal article" date="2020" name="Stud. Mycol.">
        <title>101 Dothideomycetes genomes: a test case for predicting lifestyles and emergence of pathogens.</title>
        <authorList>
            <person name="Haridas S."/>
            <person name="Albert R."/>
            <person name="Binder M."/>
            <person name="Bloem J."/>
            <person name="Labutti K."/>
            <person name="Salamov A."/>
            <person name="Andreopoulos B."/>
            <person name="Baker S."/>
            <person name="Barry K."/>
            <person name="Bills G."/>
            <person name="Bluhm B."/>
            <person name="Cannon C."/>
            <person name="Castanera R."/>
            <person name="Culley D."/>
            <person name="Daum C."/>
            <person name="Ezra D."/>
            <person name="Gonzalez J."/>
            <person name="Henrissat B."/>
            <person name="Kuo A."/>
            <person name="Liang C."/>
            <person name="Lipzen A."/>
            <person name="Lutzoni F."/>
            <person name="Magnuson J."/>
            <person name="Mondo S."/>
            <person name="Nolan M."/>
            <person name="Ohm R."/>
            <person name="Pangilinan J."/>
            <person name="Park H.-J."/>
            <person name="Ramirez L."/>
            <person name="Alfaro M."/>
            <person name="Sun H."/>
            <person name="Tritt A."/>
            <person name="Yoshinaga Y."/>
            <person name="Zwiers L.-H."/>
            <person name="Turgeon B."/>
            <person name="Goodwin S."/>
            <person name="Spatafora J."/>
            <person name="Crous P."/>
            <person name="Grigoriev I."/>
        </authorList>
    </citation>
    <scope>NUCLEOTIDE SEQUENCE</scope>
    <source>
        <strain evidence="1">ATCC 200398</strain>
    </source>
</reference>
<gene>
    <name evidence="1" type="ORF">BDR25DRAFT_385936</name>
</gene>
<keyword evidence="2" id="KW-1185">Reference proteome</keyword>
<proteinExistence type="predicted"/>
<protein>
    <submittedName>
        <fullName evidence="1">Uncharacterized protein</fullName>
    </submittedName>
</protein>